<comment type="caution">
    <text evidence="2">The sequence shown here is derived from an EMBL/GenBank/DDBJ whole genome shotgun (WGS) entry which is preliminary data.</text>
</comment>
<feature type="transmembrane region" description="Helical" evidence="1">
    <location>
        <begin position="75"/>
        <end position="92"/>
    </location>
</feature>
<dbReference type="AlphaFoldDB" id="A0A9N8X0S4"/>
<keyword evidence="1" id="KW-1133">Transmembrane helix</keyword>
<dbReference type="EMBL" id="CAJQZC010000002">
    <property type="protein sequence ID" value="CAG4892398.1"/>
    <property type="molecule type" value="Genomic_DNA"/>
</dbReference>
<organism evidence="2 3">
    <name type="scientific">Paraburkholderia saeva</name>
    <dbReference type="NCBI Taxonomy" id="2777537"/>
    <lineage>
        <taxon>Bacteria</taxon>
        <taxon>Pseudomonadati</taxon>
        <taxon>Pseudomonadota</taxon>
        <taxon>Betaproteobacteria</taxon>
        <taxon>Burkholderiales</taxon>
        <taxon>Burkholderiaceae</taxon>
        <taxon>Paraburkholderia</taxon>
    </lineage>
</organism>
<evidence type="ECO:0000256" key="1">
    <source>
        <dbReference type="SAM" id="Phobius"/>
    </source>
</evidence>
<feature type="transmembrane region" description="Helical" evidence="1">
    <location>
        <begin position="36"/>
        <end position="55"/>
    </location>
</feature>
<keyword evidence="1" id="KW-0812">Transmembrane</keyword>
<feature type="transmembrane region" description="Helical" evidence="1">
    <location>
        <begin position="6"/>
        <end position="24"/>
    </location>
</feature>
<protein>
    <recommendedName>
        <fullName evidence="4">MotA/TolQ/ExbB proton channel domain-containing protein</fullName>
    </recommendedName>
</protein>
<accession>A0A9N8X0S4</accession>
<keyword evidence="1" id="KW-0472">Membrane</keyword>
<proteinExistence type="predicted"/>
<gene>
    <name evidence="2" type="ORF">LMG31841_01612</name>
</gene>
<name>A0A9N8X0S4_9BURK</name>
<evidence type="ECO:0008006" key="4">
    <source>
        <dbReference type="Google" id="ProtNLM"/>
    </source>
</evidence>
<keyword evidence="3" id="KW-1185">Reference proteome</keyword>
<evidence type="ECO:0000313" key="2">
    <source>
        <dbReference type="EMBL" id="CAG4892398.1"/>
    </source>
</evidence>
<evidence type="ECO:0000313" key="3">
    <source>
        <dbReference type="Proteomes" id="UP000789704"/>
    </source>
</evidence>
<dbReference type="Proteomes" id="UP000789704">
    <property type="component" value="Unassembled WGS sequence"/>
</dbReference>
<reference evidence="2" key="1">
    <citation type="submission" date="2021-04" db="EMBL/GenBank/DDBJ databases">
        <authorList>
            <person name="Vanwijnsberghe S."/>
        </authorList>
    </citation>
    <scope>NUCLEOTIDE SEQUENCE</scope>
    <source>
        <strain evidence="2">LMG 31841</strain>
    </source>
</reference>
<dbReference type="SUPFAM" id="SSF58113">
    <property type="entry name" value="Apolipoprotein A-I"/>
    <property type="match status" value="1"/>
</dbReference>
<sequence length="475" mass="52408">MFRDTPTMIFICANLGLTVFFAFVRFDRFSVVHGPEILTTVGIFGCFLGIATALLHFDASNVSDSVPHLLEGVKTAFWASVSGVFGSLVLRARHYFKKTPIPQTQGAPKSATLDDVVAATQALQRSLSGTEEGSLLTQLKLMRQEQVDELKLLRTSFDTFAQRMSEDGSKALIEALKEVIKDFNAQINEQFGDNFKQLNAAVEKLVVWQQQYREELDKLQALQKSSADDLRQSAGALAAFIDRASRFSDVASALESTLKGLVQQHQEIDESQRSMAVVLTQMKDVTPEFARKIDDMTEFMKQSVARLQSDVSESVKLSGTQMQLSAAQTKDLMVETLRQSQVDVADAIKASGTQMQTSVTDVKNLFAETLKKSQADVTDVVKTCGTQLQTSSAEMKQLLVDTLSKSQSEVNESLSKSMEHIRQSVVTLDKGLQEELTKSLESLGRQLASLSEKFVSDYGPLTDRLRDVVRMAGTA</sequence>